<evidence type="ECO:0000256" key="2">
    <source>
        <dbReference type="ARBA" id="ARBA00010286"/>
    </source>
</evidence>
<feature type="binding site" evidence="6">
    <location>
        <position position="149"/>
    </location>
    <ligand>
        <name>Zn(2+)</name>
        <dbReference type="ChEBI" id="CHEBI:29105"/>
        <label>1</label>
    </ligand>
</feature>
<sequence>MIIKNARIIVKDNETKIQDILIKDDKIARIADFIEDANEEVIDAEEKLVLPGGVDVHVHLREPGFTKKETIKTGSEAAAHGGYTTIMAMPNILPYPDNVEAIKDYQKLIAKDAVVNVLPYACITKQEDGSEVVDMKGISKLGIHWFSDDGVGVQQDGIMKEAMKKAKTEDAMIVAHTEDMNYRKPTACMHDGIRAKGLGLVGIPSECEYKQIERDLQLALETKAKYHICHMSAKESVELLRKYKALGADVSGEVTTHHLVLNEMNVENTNHKMNPPLRSEEDRQSLIEGLLDGTIDFIANDHAPHTEEEKNTTMEKAPFGIVALETSIPLIYTNFVDTGMFTLKQFQDYISTKPAKRFGLTNVGELKEGYQADIIALSEEEQVIHKEKFVSKGKNTPFDGYNVKGNIAFTLVNGKVVYTAL</sequence>
<dbReference type="Pfam" id="PF12890">
    <property type="entry name" value="DHOase"/>
    <property type="match status" value="1"/>
</dbReference>
<dbReference type="InterPro" id="IPR050138">
    <property type="entry name" value="DHOase/Allantoinase_Hydrolase"/>
</dbReference>
<dbReference type="GO" id="GO:0004151">
    <property type="term" value="F:dihydroorotase activity"/>
    <property type="evidence" value="ECO:0007669"/>
    <property type="project" value="UniProtKB-EC"/>
</dbReference>
<dbReference type="PANTHER" id="PTHR43668">
    <property type="entry name" value="ALLANTOINASE"/>
    <property type="match status" value="1"/>
</dbReference>
<feature type="domain" description="Dihydroorotase catalytic" evidence="7">
    <location>
        <begin position="47"/>
        <end position="236"/>
    </location>
</feature>
<feature type="binding site" evidence="6">
    <location>
        <position position="305"/>
    </location>
    <ligand>
        <name>substrate</name>
    </ligand>
</feature>
<dbReference type="SUPFAM" id="SSF51556">
    <property type="entry name" value="Metallo-dependent hydrolases"/>
    <property type="match status" value="1"/>
</dbReference>
<evidence type="ECO:0000256" key="3">
    <source>
        <dbReference type="ARBA" id="ARBA00022723"/>
    </source>
</evidence>
<dbReference type="EMBL" id="JAUSUR010000005">
    <property type="protein sequence ID" value="MDQ0362206.1"/>
    <property type="molecule type" value="Genomic_DNA"/>
</dbReference>
<evidence type="ECO:0000256" key="4">
    <source>
        <dbReference type="ARBA" id="ARBA00022801"/>
    </source>
</evidence>
<dbReference type="Gene3D" id="2.30.40.10">
    <property type="entry name" value="Urease, subunit C, domain 1"/>
    <property type="match status" value="1"/>
</dbReference>
<feature type="active site" evidence="6">
    <location>
        <position position="301"/>
    </location>
</feature>
<dbReference type="Proteomes" id="UP001230220">
    <property type="component" value="Unassembled WGS sequence"/>
</dbReference>
<keyword evidence="6" id="KW-0862">Zinc</keyword>
<comment type="caution">
    <text evidence="8">The sequence shown here is derived from an EMBL/GenBank/DDBJ whole genome shotgun (WGS) entry which is preliminary data.</text>
</comment>
<feature type="binding site" evidence="6">
    <location>
        <position position="149"/>
    </location>
    <ligand>
        <name>Zn(2+)</name>
        <dbReference type="ChEBI" id="CHEBI:29105"/>
        <label>2</label>
    </ligand>
</feature>
<comment type="cofactor">
    <cofactor evidence="6">
        <name>Zn(2+)</name>
        <dbReference type="ChEBI" id="CHEBI:29105"/>
    </cofactor>
    <text evidence="6">Binds 2 Zn(2+) ions per subunit.</text>
</comment>
<dbReference type="InterPro" id="IPR004722">
    <property type="entry name" value="DHOase"/>
</dbReference>
<feature type="binding site" evidence="6">
    <location>
        <position position="301"/>
    </location>
    <ligand>
        <name>Zn(2+)</name>
        <dbReference type="ChEBI" id="CHEBI:29105"/>
        <label>1</label>
    </ligand>
</feature>
<feature type="binding site" evidence="6">
    <location>
        <position position="57"/>
    </location>
    <ligand>
        <name>Zn(2+)</name>
        <dbReference type="ChEBI" id="CHEBI:29105"/>
        <label>1</label>
    </ligand>
</feature>
<dbReference type="InterPro" id="IPR032466">
    <property type="entry name" value="Metal_Hydrolase"/>
</dbReference>
<dbReference type="PROSITE" id="PS00482">
    <property type="entry name" value="DIHYDROOROTASE_1"/>
    <property type="match status" value="1"/>
</dbReference>
<feature type="binding site" evidence="6">
    <location>
        <position position="274"/>
    </location>
    <ligand>
        <name>substrate</name>
    </ligand>
</feature>
<evidence type="ECO:0000256" key="1">
    <source>
        <dbReference type="ARBA" id="ARBA00002368"/>
    </source>
</evidence>
<feature type="binding site" evidence="6">
    <location>
        <position position="91"/>
    </location>
    <ligand>
        <name>substrate</name>
    </ligand>
</feature>
<organism evidence="8 9">
    <name type="scientific">Breznakia pachnodae</name>
    <dbReference type="NCBI Taxonomy" id="265178"/>
    <lineage>
        <taxon>Bacteria</taxon>
        <taxon>Bacillati</taxon>
        <taxon>Bacillota</taxon>
        <taxon>Erysipelotrichia</taxon>
        <taxon>Erysipelotrichales</taxon>
        <taxon>Erysipelotrichaceae</taxon>
        <taxon>Breznakia</taxon>
    </lineage>
</organism>
<name>A0ABU0E5N5_9FIRM</name>
<dbReference type="CDD" id="cd01317">
    <property type="entry name" value="DHOase_IIa"/>
    <property type="match status" value="1"/>
</dbReference>
<dbReference type="InterPro" id="IPR011059">
    <property type="entry name" value="Metal-dep_hydrolase_composite"/>
</dbReference>
<keyword evidence="3 6" id="KW-0479">Metal-binding</keyword>
<evidence type="ECO:0000313" key="9">
    <source>
        <dbReference type="Proteomes" id="UP001230220"/>
    </source>
</evidence>
<dbReference type="InterPro" id="IPR024403">
    <property type="entry name" value="DHOase_cat"/>
</dbReference>
<dbReference type="PANTHER" id="PTHR43668:SF2">
    <property type="entry name" value="ALLANTOINASE"/>
    <property type="match status" value="1"/>
</dbReference>
<feature type="binding site" evidence="6">
    <location>
        <position position="176"/>
    </location>
    <ligand>
        <name>Zn(2+)</name>
        <dbReference type="ChEBI" id="CHEBI:29105"/>
        <label>2</label>
    </ligand>
</feature>
<comment type="pathway">
    <text evidence="6">Pyrimidine metabolism; UMP biosynthesis via de novo pathway; (S)-dihydroorotate from bicarbonate: step 3/3.</text>
</comment>
<keyword evidence="4 6" id="KW-0378">Hydrolase</keyword>
<comment type="similarity">
    <text evidence="2 6">Belongs to the metallo-dependent hydrolases superfamily. DHOase family. Class I DHOase subfamily.</text>
</comment>
<feature type="binding site" evidence="6">
    <location>
        <begin position="59"/>
        <end position="61"/>
    </location>
    <ligand>
        <name>substrate</name>
    </ligand>
</feature>
<evidence type="ECO:0000259" key="7">
    <source>
        <dbReference type="Pfam" id="PF12890"/>
    </source>
</evidence>
<keyword evidence="5 6" id="KW-0665">Pyrimidine biosynthesis</keyword>
<comment type="catalytic activity">
    <reaction evidence="6">
        <text>(S)-dihydroorotate + H2O = N-carbamoyl-L-aspartate + H(+)</text>
        <dbReference type="Rhea" id="RHEA:24296"/>
        <dbReference type="ChEBI" id="CHEBI:15377"/>
        <dbReference type="ChEBI" id="CHEBI:15378"/>
        <dbReference type="ChEBI" id="CHEBI:30864"/>
        <dbReference type="ChEBI" id="CHEBI:32814"/>
        <dbReference type="EC" id="3.5.2.3"/>
    </reaction>
</comment>
<dbReference type="SUPFAM" id="SSF51338">
    <property type="entry name" value="Composite domain of metallo-dependent hydrolases"/>
    <property type="match status" value="1"/>
</dbReference>
<keyword evidence="9" id="KW-1185">Reference proteome</keyword>
<dbReference type="Gene3D" id="3.20.20.140">
    <property type="entry name" value="Metal-dependent hydrolases"/>
    <property type="match status" value="1"/>
</dbReference>
<reference evidence="8 9" key="1">
    <citation type="submission" date="2023-07" db="EMBL/GenBank/DDBJ databases">
        <title>Genomic Encyclopedia of Type Strains, Phase IV (KMG-IV): sequencing the most valuable type-strain genomes for metagenomic binning, comparative biology and taxonomic classification.</title>
        <authorList>
            <person name="Goeker M."/>
        </authorList>
    </citation>
    <scope>NUCLEOTIDE SEQUENCE [LARGE SCALE GENOMIC DNA]</scope>
    <source>
        <strain evidence="8 9">DSM 16784</strain>
    </source>
</reference>
<feature type="binding site" evidence="6">
    <location>
        <begin position="319"/>
        <end position="320"/>
    </location>
    <ligand>
        <name>substrate</name>
    </ligand>
</feature>
<evidence type="ECO:0000313" key="8">
    <source>
        <dbReference type="EMBL" id="MDQ0362206.1"/>
    </source>
</evidence>
<gene>
    <name evidence="6" type="primary">pyrC</name>
    <name evidence="8" type="ORF">J2S15_002959</name>
</gene>
<dbReference type="RefSeq" id="WP_307409603.1">
    <property type="nucleotide sequence ID" value="NZ_JAUSUR010000005.1"/>
</dbReference>
<evidence type="ECO:0000256" key="5">
    <source>
        <dbReference type="ARBA" id="ARBA00022975"/>
    </source>
</evidence>
<comment type="function">
    <text evidence="1 6">Catalyzes the reversible cyclization of carbamoyl aspartate to dihydroorotate.</text>
</comment>
<feature type="binding site" evidence="6">
    <location>
        <position position="230"/>
    </location>
    <ligand>
        <name>Zn(2+)</name>
        <dbReference type="ChEBI" id="CHEBI:29105"/>
        <label>2</label>
    </ligand>
</feature>
<feature type="binding site" evidence="6">
    <location>
        <position position="59"/>
    </location>
    <ligand>
        <name>Zn(2+)</name>
        <dbReference type="ChEBI" id="CHEBI:29105"/>
        <label>1</label>
    </ligand>
</feature>
<dbReference type="EC" id="3.5.2.3" evidence="6"/>
<dbReference type="NCBIfam" id="TIGR00857">
    <property type="entry name" value="pyrC_multi"/>
    <property type="match status" value="1"/>
</dbReference>
<accession>A0ABU0E5N5</accession>
<dbReference type="InterPro" id="IPR002195">
    <property type="entry name" value="Dihydroorotase_CS"/>
</dbReference>
<dbReference type="HAMAP" id="MF_00220_B">
    <property type="entry name" value="PyrC_classI_B"/>
    <property type="match status" value="1"/>
</dbReference>
<proteinExistence type="inferred from homology"/>
<protein>
    <recommendedName>
        <fullName evidence="6">Dihydroorotase</fullName>
        <shortName evidence="6">DHOase</shortName>
        <ecNumber evidence="6">3.5.2.3</ecNumber>
    </recommendedName>
</protein>
<evidence type="ECO:0000256" key="6">
    <source>
        <dbReference type="HAMAP-Rule" id="MF_00220"/>
    </source>
</evidence>